<dbReference type="SUPFAM" id="SSF69593">
    <property type="entry name" value="Glycerol-3-phosphate (1)-acyltransferase"/>
    <property type="match status" value="1"/>
</dbReference>
<keyword evidence="3 5" id="KW-0012">Acyltransferase</keyword>
<evidence type="ECO:0000313" key="6">
    <source>
        <dbReference type="Proteomes" id="UP001236507"/>
    </source>
</evidence>
<feature type="domain" description="Phospholipid/glycerol acyltransferase" evidence="4">
    <location>
        <begin position="29"/>
        <end position="141"/>
    </location>
</feature>
<dbReference type="Pfam" id="PF01553">
    <property type="entry name" value="Acyltransferase"/>
    <property type="match status" value="1"/>
</dbReference>
<proteinExistence type="predicted"/>
<dbReference type="RefSeq" id="WP_283344626.1">
    <property type="nucleotide sequence ID" value="NZ_JASHIF010000009.1"/>
</dbReference>
<evidence type="ECO:0000256" key="1">
    <source>
        <dbReference type="ARBA" id="ARBA00005189"/>
    </source>
</evidence>
<evidence type="ECO:0000256" key="2">
    <source>
        <dbReference type="ARBA" id="ARBA00022679"/>
    </source>
</evidence>
<reference evidence="5 6" key="1">
    <citation type="submission" date="2023-05" db="EMBL/GenBank/DDBJ databases">
        <title>Novel species of genus Flectobacillus isolated from stream in China.</title>
        <authorList>
            <person name="Lu H."/>
        </authorList>
    </citation>
    <scope>NUCLEOTIDE SEQUENCE [LARGE SCALE GENOMIC DNA]</scope>
    <source>
        <strain evidence="5 6">KCTC 42575</strain>
    </source>
</reference>
<name>A0ABT6Y865_9BACT</name>
<organism evidence="5 6">
    <name type="scientific">Flectobacillus roseus</name>
    <dbReference type="NCBI Taxonomy" id="502259"/>
    <lineage>
        <taxon>Bacteria</taxon>
        <taxon>Pseudomonadati</taxon>
        <taxon>Bacteroidota</taxon>
        <taxon>Cytophagia</taxon>
        <taxon>Cytophagales</taxon>
        <taxon>Flectobacillaceae</taxon>
        <taxon>Flectobacillus</taxon>
    </lineage>
</organism>
<dbReference type="InterPro" id="IPR002123">
    <property type="entry name" value="Plipid/glycerol_acylTrfase"/>
</dbReference>
<comment type="pathway">
    <text evidence="1">Lipid metabolism.</text>
</comment>
<dbReference type="EMBL" id="JASHIF010000009">
    <property type="protein sequence ID" value="MDI9859745.1"/>
    <property type="molecule type" value="Genomic_DNA"/>
</dbReference>
<sequence length="188" mass="21169">MLNKIFIMLFKLAGWKLEGQIPASLKKSIVAVVPHASWVDFPVGLGARAVIGKKIGYLGKEELFKPPFGWLFKALGGTPVDRSRNNNLVEAVIQVFNKTTELHIALAPEGTRKNVEKLKSGFYYVAKGANIPIVLVGFDYPRKTVFVREPFYPTDNVEADFKEIATYFSQIQGIQKSWIKNYLEGKYL</sequence>
<dbReference type="PANTHER" id="PTHR10434:SF9">
    <property type="entry name" value="PHOSPHOLIPID_GLYCEROL ACYLTRANSFERASE DOMAIN-CONTAINING PROTEIN"/>
    <property type="match status" value="1"/>
</dbReference>
<evidence type="ECO:0000259" key="4">
    <source>
        <dbReference type="SMART" id="SM00563"/>
    </source>
</evidence>
<evidence type="ECO:0000313" key="5">
    <source>
        <dbReference type="EMBL" id="MDI9859745.1"/>
    </source>
</evidence>
<keyword evidence="6" id="KW-1185">Reference proteome</keyword>
<dbReference type="Proteomes" id="UP001236507">
    <property type="component" value="Unassembled WGS sequence"/>
</dbReference>
<accession>A0ABT6Y865</accession>
<evidence type="ECO:0000256" key="3">
    <source>
        <dbReference type="ARBA" id="ARBA00023315"/>
    </source>
</evidence>
<dbReference type="GO" id="GO:0016746">
    <property type="term" value="F:acyltransferase activity"/>
    <property type="evidence" value="ECO:0007669"/>
    <property type="project" value="UniProtKB-KW"/>
</dbReference>
<protein>
    <submittedName>
        <fullName evidence="5">1-acyl-sn-glycerol-3-phosphate acyltransferase</fullName>
    </submittedName>
</protein>
<dbReference type="PANTHER" id="PTHR10434">
    <property type="entry name" value="1-ACYL-SN-GLYCEROL-3-PHOSPHATE ACYLTRANSFERASE"/>
    <property type="match status" value="1"/>
</dbReference>
<dbReference type="SMART" id="SM00563">
    <property type="entry name" value="PlsC"/>
    <property type="match status" value="1"/>
</dbReference>
<gene>
    <name evidence="5" type="ORF">QM524_11045</name>
</gene>
<keyword evidence="2" id="KW-0808">Transferase</keyword>
<comment type="caution">
    <text evidence="5">The sequence shown here is derived from an EMBL/GenBank/DDBJ whole genome shotgun (WGS) entry which is preliminary data.</text>
</comment>